<evidence type="ECO:0000313" key="3">
    <source>
        <dbReference type="EMBL" id="SDK01498.1"/>
    </source>
</evidence>
<dbReference type="Pfam" id="PF09835">
    <property type="entry name" value="DUF2062"/>
    <property type="match status" value="1"/>
</dbReference>
<dbReference type="InterPro" id="IPR018639">
    <property type="entry name" value="DUF2062"/>
</dbReference>
<evidence type="ECO:0000259" key="2">
    <source>
        <dbReference type="Pfam" id="PF09835"/>
    </source>
</evidence>
<sequence length="224" mass="25074">MVFKRRDRRTWLQRIGDAIYPRGGWLRAASYVWHRLRRLPDPPHKIARGVAVGIFVSFTPFFGFHFLLAAGLALLVQGNVLAALLATFVGNPLTFPLIATLSLEVGNAILNLPGGMPLPHVVSAFSHASVELWSNFTAIFDERTAHWDNLAEFWHTVFVPYAVGGILPGLFFGMLGYWLTLPAVTAYQKRRARKLRDRHARRRAEALAQGAIHRERQGAAAGRE</sequence>
<feature type="domain" description="DUF2062" evidence="2">
    <location>
        <begin position="27"/>
        <end position="192"/>
    </location>
</feature>
<name>A0A1G8YF87_9RHOB</name>
<gene>
    <name evidence="3" type="ORF">SAMN05216257_101303</name>
</gene>
<proteinExistence type="predicted"/>
<dbReference type="OrthoDB" id="7360463at2"/>
<dbReference type="AlphaFoldDB" id="A0A1G8YF87"/>
<feature type="transmembrane region" description="Helical" evidence="1">
    <location>
        <begin position="46"/>
        <end position="76"/>
    </location>
</feature>
<dbReference type="Proteomes" id="UP000199328">
    <property type="component" value="Unassembled WGS sequence"/>
</dbReference>
<evidence type="ECO:0000256" key="1">
    <source>
        <dbReference type="SAM" id="Phobius"/>
    </source>
</evidence>
<organism evidence="3 4">
    <name type="scientific">Meinhardsimonia xiamenensis</name>
    <dbReference type="NCBI Taxonomy" id="990712"/>
    <lineage>
        <taxon>Bacteria</taxon>
        <taxon>Pseudomonadati</taxon>
        <taxon>Pseudomonadota</taxon>
        <taxon>Alphaproteobacteria</taxon>
        <taxon>Rhodobacterales</taxon>
        <taxon>Paracoccaceae</taxon>
        <taxon>Meinhardsimonia</taxon>
    </lineage>
</organism>
<keyword evidence="1" id="KW-0472">Membrane</keyword>
<dbReference type="STRING" id="990712.SAMN05216257_101303"/>
<accession>A0A1G8YF87</accession>
<dbReference type="PANTHER" id="PTHR40547">
    <property type="entry name" value="SLL0298 PROTEIN"/>
    <property type="match status" value="1"/>
</dbReference>
<dbReference type="PANTHER" id="PTHR40547:SF1">
    <property type="entry name" value="SLL0298 PROTEIN"/>
    <property type="match status" value="1"/>
</dbReference>
<feature type="transmembrane region" description="Helical" evidence="1">
    <location>
        <begin position="158"/>
        <end position="187"/>
    </location>
</feature>
<keyword evidence="1" id="KW-0812">Transmembrane</keyword>
<protein>
    <recommendedName>
        <fullName evidence="2">DUF2062 domain-containing protein</fullName>
    </recommendedName>
</protein>
<keyword evidence="1" id="KW-1133">Transmembrane helix</keyword>
<evidence type="ECO:0000313" key="4">
    <source>
        <dbReference type="Proteomes" id="UP000199328"/>
    </source>
</evidence>
<dbReference type="EMBL" id="FNFV01000001">
    <property type="protein sequence ID" value="SDK01498.1"/>
    <property type="molecule type" value="Genomic_DNA"/>
</dbReference>
<keyword evidence="4" id="KW-1185">Reference proteome</keyword>
<dbReference type="RefSeq" id="WP_092497470.1">
    <property type="nucleotide sequence ID" value="NZ_FNFV01000001.1"/>
</dbReference>
<reference evidence="4" key="1">
    <citation type="submission" date="2016-10" db="EMBL/GenBank/DDBJ databases">
        <authorList>
            <person name="Varghese N."/>
            <person name="Submissions S."/>
        </authorList>
    </citation>
    <scope>NUCLEOTIDE SEQUENCE [LARGE SCALE GENOMIC DNA]</scope>
    <source>
        <strain evidence="4">CGMCC 1.10789</strain>
    </source>
</reference>